<dbReference type="InterPro" id="IPR032675">
    <property type="entry name" value="LRR_dom_sf"/>
</dbReference>
<evidence type="ECO:0000313" key="1">
    <source>
        <dbReference type="EMBL" id="PIO61215.1"/>
    </source>
</evidence>
<dbReference type="EMBL" id="KZ354010">
    <property type="protein sequence ID" value="PIO61215.1"/>
    <property type="molecule type" value="Genomic_DNA"/>
</dbReference>
<accession>A0A2G9TTG2</accession>
<sequence length="396" mass="44955">MVKSLFNICLSAVCQHQLNDHLALIPIECKQKLLEFFTNHDQLAALDCDRLVSSPTFADNLTELKFYLSEDLSDSMLAALTANNKRLERITLVECPRVTDKGVRTVTSGQKSLLQLELRAMYQLTDAGLTDVKCPFLHTVDISGCARVTSLGIRFLVQRNPNIHCLYLNHCRSLDDQALYDIAYYVGERLRVLELDFLPAMIDPAAALQHLSTQCPNVCQLSLARFFNESYDDFPPAVQFKIYGFNLRDIDLYGGAKSQGSRLRSLKICRMRITYRVLFAIARGARNLIDLETSQMLSVDDRFLAILGENCRQLRCINLNGCRWVSDKGMAALARRCPLREVRIRGTACTDKSIYTLAQFCPDLEWISYADYSGRPKFTDKALQFLRDSCIQKVIC</sequence>
<dbReference type="PANTHER" id="PTHR13318">
    <property type="entry name" value="PARTNER OF PAIRED, ISOFORM B-RELATED"/>
    <property type="match status" value="1"/>
</dbReference>
<evidence type="ECO:0000313" key="2">
    <source>
        <dbReference type="Proteomes" id="UP000230423"/>
    </source>
</evidence>
<dbReference type="InterPro" id="IPR006553">
    <property type="entry name" value="Leu-rich_rpt_Cys-con_subtyp"/>
</dbReference>
<dbReference type="GO" id="GO:0031146">
    <property type="term" value="P:SCF-dependent proteasomal ubiquitin-dependent protein catabolic process"/>
    <property type="evidence" value="ECO:0007669"/>
    <property type="project" value="TreeGrafter"/>
</dbReference>
<dbReference type="PANTHER" id="PTHR13318:SF246">
    <property type="entry name" value="F-BOX DOMAIN-CONTAINING PROTEIN"/>
    <property type="match status" value="1"/>
</dbReference>
<proteinExistence type="predicted"/>
<protein>
    <recommendedName>
        <fullName evidence="3">Leucine Rich repeat-containing domain protein</fullName>
    </recommendedName>
</protein>
<dbReference type="SMART" id="SM00367">
    <property type="entry name" value="LRR_CC"/>
    <property type="match status" value="5"/>
</dbReference>
<dbReference type="AlphaFoldDB" id="A0A2G9TTG2"/>
<name>A0A2G9TTG2_TELCI</name>
<dbReference type="GO" id="GO:0019005">
    <property type="term" value="C:SCF ubiquitin ligase complex"/>
    <property type="evidence" value="ECO:0007669"/>
    <property type="project" value="TreeGrafter"/>
</dbReference>
<evidence type="ECO:0008006" key="3">
    <source>
        <dbReference type="Google" id="ProtNLM"/>
    </source>
</evidence>
<dbReference type="Proteomes" id="UP000230423">
    <property type="component" value="Unassembled WGS sequence"/>
</dbReference>
<dbReference type="Pfam" id="PF13516">
    <property type="entry name" value="LRR_6"/>
    <property type="match status" value="1"/>
</dbReference>
<reference evidence="1 2" key="1">
    <citation type="submission" date="2015-09" db="EMBL/GenBank/DDBJ databases">
        <title>Draft genome of the parasitic nematode Teladorsagia circumcincta isolate WARC Sus (inbred).</title>
        <authorList>
            <person name="Mitreva M."/>
        </authorList>
    </citation>
    <scope>NUCLEOTIDE SEQUENCE [LARGE SCALE GENOMIC DNA]</scope>
    <source>
        <strain evidence="1 2">S</strain>
    </source>
</reference>
<organism evidence="1 2">
    <name type="scientific">Teladorsagia circumcincta</name>
    <name type="common">Brown stomach worm</name>
    <name type="synonym">Ostertagia circumcincta</name>
    <dbReference type="NCBI Taxonomy" id="45464"/>
    <lineage>
        <taxon>Eukaryota</taxon>
        <taxon>Metazoa</taxon>
        <taxon>Ecdysozoa</taxon>
        <taxon>Nematoda</taxon>
        <taxon>Chromadorea</taxon>
        <taxon>Rhabditida</taxon>
        <taxon>Rhabditina</taxon>
        <taxon>Rhabditomorpha</taxon>
        <taxon>Strongyloidea</taxon>
        <taxon>Trichostrongylidae</taxon>
        <taxon>Teladorsagia</taxon>
    </lineage>
</organism>
<dbReference type="OrthoDB" id="27842at2759"/>
<dbReference type="Gene3D" id="3.80.10.10">
    <property type="entry name" value="Ribonuclease Inhibitor"/>
    <property type="match status" value="2"/>
</dbReference>
<gene>
    <name evidence="1" type="ORF">TELCIR_17268</name>
</gene>
<dbReference type="SUPFAM" id="SSF52047">
    <property type="entry name" value="RNI-like"/>
    <property type="match status" value="1"/>
</dbReference>
<dbReference type="InterPro" id="IPR001611">
    <property type="entry name" value="Leu-rich_rpt"/>
</dbReference>
<keyword evidence="2" id="KW-1185">Reference proteome</keyword>